<dbReference type="AlphaFoldDB" id="A0A1Y2IRM4"/>
<name>A0A1Y2IRM4_TRAC3</name>
<evidence type="ECO:0000256" key="3">
    <source>
        <dbReference type="ARBA" id="ARBA00023204"/>
    </source>
</evidence>
<feature type="region of interest" description="Disordered" evidence="4">
    <location>
        <begin position="72"/>
        <end position="94"/>
    </location>
</feature>
<dbReference type="InterPro" id="IPR015637">
    <property type="entry name" value="MUG/TDG"/>
</dbReference>
<evidence type="ECO:0000256" key="2">
    <source>
        <dbReference type="ARBA" id="ARBA00022801"/>
    </source>
</evidence>
<evidence type="ECO:0000256" key="4">
    <source>
        <dbReference type="SAM" id="MobiDB-lite"/>
    </source>
</evidence>
<sequence>MEIETPDSGGSSITPAQALRNTLSAFRFDEETTPSLRRSPRNHIRAGVKAEETESELPVVITGSSRKRSVSNVAVDSDAKKAKSQRRSKISAARPAIAPPEKYAHLNSLNDYLGQEPDMLDVLFCGINPGQRSATVGHHFAHPTNHFWKCLYGANLTDRLVNASEDYTLPDTYHLGLTNLVERPSAQAAELAGSEFTAGVPALLRKIVRKRPRIVCFVGKAIWESFIKAVAPPEASIGEVIASEAECIEQICVTGTSSTSEPAASSPTATRVKKKSVVRESSARGKLKAKSPPFQFGLQPYKVVHSDPNAVVHETLFCVVVSTSGLVAGYQLPEKIQQFSSVKRCLDDLQCGNLGTSAMHIIPTPQNLVAPQ</sequence>
<feature type="domain" description="Uracil-DNA glycosylase-like" evidence="5">
    <location>
        <begin position="116"/>
        <end position="240"/>
    </location>
</feature>
<keyword evidence="1" id="KW-0227">DNA damage</keyword>
<evidence type="ECO:0000259" key="5">
    <source>
        <dbReference type="Pfam" id="PF03167"/>
    </source>
</evidence>
<dbReference type="SUPFAM" id="SSF52141">
    <property type="entry name" value="Uracil-DNA glycosylase-like"/>
    <property type="match status" value="1"/>
</dbReference>
<dbReference type="STRING" id="1353009.A0A1Y2IRM4"/>
<dbReference type="Gene3D" id="3.40.470.10">
    <property type="entry name" value="Uracil-DNA glycosylase-like domain"/>
    <property type="match status" value="1"/>
</dbReference>
<keyword evidence="3" id="KW-0234">DNA repair</keyword>
<organism evidence="6 7">
    <name type="scientific">Trametes coccinea (strain BRFM310)</name>
    <name type="common">Pycnoporus coccineus</name>
    <dbReference type="NCBI Taxonomy" id="1353009"/>
    <lineage>
        <taxon>Eukaryota</taxon>
        <taxon>Fungi</taxon>
        <taxon>Dikarya</taxon>
        <taxon>Basidiomycota</taxon>
        <taxon>Agaricomycotina</taxon>
        <taxon>Agaricomycetes</taxon>
        <taxon>Polyporales</taxon>
        <taxon>Polyporaceae</taxon>
        <taxon>Trametes</taxon>
    </lineage>
</organism>
<dbReference type="InterPro" id="IPR036895">
    <property type="entry name" value="Uracil-DNA_glycosylase-like_sf"/>
</dbReference>
<dbReference type="EMBL" id="KZ084104">
    <property type="protein sequence ID" value="OSD02592.1"/>
    <property type="molecule type" value="Genomic_DNA"/>
</dbReference>
<dbReference type="GO" id="GO:0004844">
    <property type="term" value="F:uracil DNA N-glycosylase activity"/>
    <property type="evidence" value="ECO:0007669"/>
    <property type="project" value="TreeGrafter"/>
</dbReference>
<reference evidence="6 7" key="1">
    <citation type="journal article" date="2015" name="Biotechnol. Biofuels">
        <title>Enhanced degradation of softwood versus hardwood by the white-rot fungus Pycnoporus coccineus.</title>
        <authorList>
            <person name="Couturier M."/>
            <person name="Navarro D."/>
            <person name="Chevret D."/>
            <person name="Henrissat B."/>
            <person name="Piumi F."/>
            <person name="Ruiz-Duenas F.J."/>
            <person name="Martinez A.T."/>
            <person name="Grigoriev I.V."/>
            <person name="Riley R."/>
            <person name="Lipzen A."/>
            <person name="Berrin J.G."/>
            <person name="Master E.R."/>
            <person name="Rosso M.N."/>
        </authorList>
    </citation>
    <scope>NUCLEOTIDE SEQUENCE [LARGE SCALE GENOMIC DNA]</scope>
    <source>
        <strain evidence="6 7">BRFM310</strain>
    </source>
</reference>
<evidence type="ECO:0000313" key="6">
    <source>
        <dbReference type="EMBL" id="OSD02592.1"/>
    </source>
</evidence>
<evidence type="ECO:0000256" key="1">
    <source>
        <dbReference type="ARBA" id="ARBA00022763"/>
    </source>
</evidence>
<dbReference type="Pfam" id="PF03167">
    <property type="entry name" value="UDG"/>
    <property type="match status" value="1"/>
</dbReference>
<dbReference type="PANTHER" id="PTHR12159">
    <property type="entry name" value="G/T AND G/U MISMATCH-SPECIFIC DNA GLYCOSYLASE"/>
    <property type="match status" value="1"/>
</dbReference>
<evidence type="ECO:0000313" key="7">
    <source>
        <dbReference type="Proteomes" id="UP000193067"/>
    </source>
</evidence>
<dbReference type="PANTHER" id="PTHR12159:SF9">
    <property type="entry name" value="G_T MISMATCH-SPECIFIC THYMINE DNA GLYCOSYLASE"/>
    <property type="match status" value="1"/>
</dbReference>
<keyword evidence="7" id="KW-1185">Reference proteome</keyword>
<accession>A0A1Y2IRM4</accession>
<dbReference type="GO" id="GO:0008263">
    <property type="term" value="F:pyrimidine-specific mismatch base pair DNA N-glycosylase activity"/>
    <property type="evidence" value="ECO:0007669"/>
    <property type="project" value="TreeGrafter"/>
</dbReference>
<dbReference type="Proteomes" id="UP000193067">
    <property type="component" value="Unassembled WGS sequence"/>
</dbReference>
<dbReference type="OrthoDB" id="565731at2759"/>
<dbReference type="CDD" id="cd10028">
    <property type="entry name" value="UDG-F2_TDG_MUG"/>
    <property type="match status" value="1"/>
</dbReference>
<feature type="region of interest" description="Disordered" evidence="4">
    <location>
        <begin position="25"/>
        <end position="56"/>
    </location>
</feature>
<gene>
    <name evidence="6" type="ORF">PYCCODRAFT_1435246</name>
</gene>
<protein>
    <submittedName>
        <fullName evidence="6">DNA glycosylase</fullName>
    </submittedName>
</protein>
<dbReference type="GO" id="GO:0006285">
    <property type="term" value="P:base-excision repair, AP site formation"/>
    <property type="evidence" value="ECO:0007669"/>
    <property type="project" value="InterPro"/>
</dbReference>
<proteinExistence type="predicted"/>
<dbReference type="InterPro" id="IPR005122">
    <property type="entry name" value="Uracil-DNA_glycosylase-like"/>
</dbReference>
<keyword evidence="2" id="KW-0378">Hydrolase</keyword>